<sequence length="223" mass="24508">MSYDNKSCANCGVFHCDHLDSDWPGFCMTTHTPDEEFDYALDQYNNDPETSKIFKAAAEIEGLYYGRLTRVEEVVLFAQKIGAKKIGIATCMGLVHESQKFAKVLKAKGLDSVCAVVCKVGGIDKTKAGIPDNVKVRPGEHESTCNPIVQARILNKEETDLNVIVGLCVGHDTLFIKHSEAPVTYLIVKDRVLAHNPAAALYTTGSYYKRLLSPETMPARPLG</sequence>
<dbReference type="Pfam" id="PF08901">
    <property type="entry name" value="DUF1847"/>
    <property type="match status" value="1"/>
</dbReference>
<protein>
    <submittedName>
        <fullName evidence="1">DUF1847 domain-containing protein</fullName>
    </submittedName>
</protein>
<gene>
    <name evidence="1" type="ORF">H7313_06405</name>
</gene>
<accession>A0A842JI96</accession>
<dbReference type="AlphaFoldDB" id="A0A842JI96"/>
<evidence type="ECO:0000313" key="1">
    <source>
        <dbReference type="EMBL" id="MBC2888979.1"/>
    </source>
</evidence>
<reference evidence="1 2" key="1">
    <citation type="submission" date="2020-08" db="EMBL/GenBank/DDBJ databases">
        <authorList>
            <person name="Liu C."/>
            <person name="Sun Q."/>
        </authorList>
    </citation>
    <scope>NUCLEOTIDE SEQUENCE [LARGE SCALE GENOMIC DNA]</scope>
    <source>
        <strain evidence="1 2">N22</strain>
    </source>
</reference>
<proteinExistence type="predicted"/>
<dbReference type="Proteomes" id="UP000587396">
    <property type="component" value="Unassembled WGS sequence"/>
</dbReference>
<comment type="caution">
    <text evidence="1">The sequence shown here is derived from an EMBL/GenBank/DDBJ whole genome shotgun (WGS) entry which is preliminary data.</text>
</comment>
<dbReference type="InterPro" id="IPR014997">
    <property type="entry name" value="DUF1847"/>
</dbReference>
<dbReference type="EMBL" id="JACMSE010000003">
    <property type="protein sequence ID" value="MBC2888979.1"/>
    <property type="molecule type" value="Genomic_DNA"/>
</dbReference>
<organism evidence="1 2">
    <name type="scientific">Gordonibacter massiliensis</name>
    <name type="common">ex Traore et al. 2017</name>
    <dbReference type="NCBI Taxonomy" id="1841863"/>
    <lineage>
        <taxon>Bacteria</taxon>
        <taxon>Bacillati</taxon>
        <taxon>Actinomycetota</taxon>
        <taxon>Coriobacteriia</taxon>
        <taxon>Eggerthellales</taxon>
        <taxon>Eggerthellaceae</taxon>
        <taxon>Gordonibacter</taxon>
    </lineage>
</organism>
<dbReference type="RefSeq" id="WP_080144878.1">
    <property type="nucleotide sequence ID" value="NZ_JACMSE010000003.1"/>
</dbReference>
<name>A0A842JI96_9ACTN</name>
<keyword evidence="2" id="KW-1185">Reference proteome</keyword>
<evidence type="ECO:0000313" key="2">
    <source>
        <dbReference type="Proteomes" id="UP000587396"/>
    </source>
</evidence>